<protein>
    <submittedName>
        <fullName evidence="2">Putative secreted protein</fullName>
    </submittedName>
</protein>
<organism evidence="2">
    <name type="scientific">Anopheles triannulatus</name>
    <dbReference type="NCBI Taxonomy" id="58253"/>
    <lineage>
        <taxon>Eukaryota</taxon>
        <taxon>Metazoa</taxon>
        <taxon>Ecdysozoa</taxon>
        <taxon>Arthropoda</taxon>
        <taxon>Hexapoda</taxon>
        <taxon>Insecta</taxon>
        <taxon>Pterygota</taxon>
        <taxon>Neoptera</taxon>
        <taxon>Endopterygota</taxon>
        <taxon>Diptera</taxon>
        <taxon>Nematocera</taxon>
        <taxon>Culicoidea</taxon>
        <taxon>Culicidae</taxon>
        <taxon>Anophelinae</taxon>
        <taxon>Anopheles</taxon>
    </lineage>
</organism>
<sequence length="89" mass="9747">MALAVWCAKVCCLCSRAPFTLTWVYGIRPCTACSSRNLPEATRVAARGSTCDSPGRNRHRTATDRHCRTYRKSCSTCTRCTATGTSAPR</sequence>
<feature type="signal peptide" evidence="1">
    <location>
        <begin position="1"/>
        <end position="22"/>
    </location>
</feature>
<name>A0A2M4B6U2_9DIPT</name>
<accession>A0A2M4B6U2</accession>
<dbReference type="EMBL" id="GGFK01015425">
    <property type="protein sequence ID" value="MBW48746.1"/>
    <property type="molecule type" value="Transcribed_RNA"/>
</dbReference>
<evidence type="ECO:0000313" key="2">
    <source>
        <dbReference type="EMBL" id="MBW48746.1"/>
    </source>
</evidence>
<feature type="chain" id="PRO_5014856786" evidence="1">
    <location>
        <begin position="23"/>
        <end position="89"/>
    </location>
</feature>
<proteinExistence type="predicted"/>
<keyword evidence="1" id="KW-0732">Signal</keyword>
<dbReference type="AlphaFoldDB" id="A0A2M4B6U2"/>
<reference evidence="2" key="1">
    <citation type="submission" date="2018-01" db="EMBL/GenBank/DDBJ databases">
        <title>An insight into the sialome of Amazonian anophelines.</title>
        <authorList>
            <person name="Ribeiro J.M."/>
            <person name="Scarpassa V."/>
            <person name="Calvo E."/>
        </authorList>
    </citation>
    <scope>NUCLEOTIDE SEQUENCE</scope>
    <source>
        <tissue evidence="2">Salivary glands</tissue>
    </source>
</reference>
<evidence type="ECO:0000256" key="1">
    <source>
        <dbReference type="SAM" id="SignalP"/>
    </source>
</evidence>